<dbReference type="InterPro" id="IPR037407">
    <property type="entry name" value="MLP_fam"/>
</dbReference>
<name>A0A1H3ZS21_9GAMM</name>
<dbReference type="PANTHER" id="PTHR38444:SF1">
    <property type="entry name" value="ENTEROBACTIN BIOSYNTHESIS PROTEIN YBDZ"/>
    <property type="match status" value="1"/>
</dbReference>
<dbReference type="STRING" id="71657.SAMN02982996_01296"/>
<dbReference type="GeneID" id="97764195"/>
<dbReference type="InterPro" id="IPR038020">
    <property type="entry name" value="MbtH-like_sf"/>
</dbReference>
<keyword evidence="3" id="KW-1185">Reference proteome</keyword>
<dbReference type="GO" id="GO:0019290">
    <property type="term" value="P:siderophore biosynthetic process"/>
    <property type="evidence" value="ECO:0007669"/>
    <property type="project" value="TreeGrafter"/>
</dbReference>
<dbReference type="PANTHER" id="PTHR38444">
    <property type="entry name" value="ENTEROBACTIN BIOSYNTHESIS PROTEIN YBDZ"/>
    <property type="match status" value="1"/>
</dbReference>
<dbReference type="AlphaFoldDB" id="A0A1H3ZS21"/>
<accession>A0A1H3ZS21</accession>
<dbReference type="Pfam" id="PF03621">
    <property type="entry name" value="MbtH"/>
    <property type="match status" value="1"/>
</dbReference>
<protein>
    <submittedName>
        <fullName evidence="2">MbtH protein</fullName>
    </submittedName>
</protein>
<gene>
    <name evidence="2" type="ORF">SAMN02982996_01296</name>
</gene>
<feature type="domain" description="MbtH-like" evidence="1">
    <location>
        <begin position="7"/>
        <end position="57"/>
    </location>
</feature>
<dbReference type="SMART" id="SM00923">
    <property type="entry name" value="MbtH"/>
    <property type="match status" value="1"/>
</dbReference>
<dbReference type="GO" id="GO:0005829">
    <property type="term" value="C:cytosol"/>
    <property type="evidence" value="ECO:0007669"/>
    <property type="project" value="TreeGrafter"/>
</dbReference>
<proteinExistence type="predicted"/>
<dbReference type="Proteomes" id="UP000187280">
    <property type="component" value="Unassembled WGS sequence"/>
</dbReference>
<dbReference type="eggNOG" id="COG3251">
    <property type="taxonomic scope" value="Bacteria"/>
</dbReference>
<evidence type="ECO:0000313" key="2">
    <source>
        <dbReference type="EMBL" id="SEA26458.1"/>
    </source>
</evidence>
<dbReference type="SUPFAM" id="SSF160582">
    <property type="entry name" value="MbtH-like"/>
    <property type="match status" value="1"/>
</dbReference>
<reference evidence="2 3" key="1">
    <citation type="submission" date="2016-10" db="EMBL/GenBank/DDBJ databases">
        <authorList>
            <person name="de Groot N.N."/>
        </authorList>
    </citation>
    <scope>NUCLEOTIDE SEQUENCE [LARGE SCALE GENOMIC DNA]</scope>
    <source>
        <strain evidence="2 3">ATCC 29281</strain>
    </source>
</reference>
<sequence length="72" mass="8351">MSQEQQNPFDDDSLEFQVLVNPQEQYSLWPSFAAVPTGWKTVYGPGDRSACLNWIETQWQDMRPASLRQAEM</sequence>
<evidence type="ECO:0000259" key="1">
    <source>
        <dbReference type="SMART" id="SM00923"/>
    </source>
</evidence>
<dbReference type="Gene3D" id="3.90.820.10">
    <property type="entry name" value="Structural Genomics, Unknown Function 30-nov-00 1gh9 Mol_id"/>
    <property type="match status" value="1"/>
</dbReference>
<dbReference type="InterPro" id="IPR005153">
    <property type="entry name" value="MbtH-like_dom"/>
</dbReference>
<dbReference type="RefSeq" id="WP_026743536.1">
    <property type="nucleotide sequence ID" value="NZ_FNQS01000003.1"/>
</dbReference>
<organism evidence="2 3">
    <name type="scientific">Lonsdalea quercina</name>
    <dbReference type="NCBI Taxonomy" id="71657"/>
    <lineage>
        <taxon>Bacteria</taxon>
        <taxon>Pseudomonadati</taxon>
        <taxon>Pseudomonadota</taxon>
        <taxon>Gammaproteobacteria</taxon>
        <taxon>Enterobacterales</taxon>
        <taxon>Pectobacteriaceae</taxon>
        <taxon>Lonsdalea</taxon>
    </lineage>
</organism>
<evidence type="ECO:0000313" key="3">
    <source>
        <dbReference type="Proteomes" id="UP000187280"/>
    </source>
</evidence>
<dbReference type="EMBL" id="FNQS01000003">
    <property type="protein sequence ID" value="SEA26458.1"/>
    <property type="molecule type" value="Genomic_DNA"/>
</dbReference>